<proteinExistence type="predicted"/>
<name>J3P697_GAET3</name>
<dbReference type="RefSeq" id="XP_009225145.1">
    <property type="nucleotide sequence ID" value="XM_009226881.1"/>
</dbReference>
<dbReference type="SUPFAM" id="SSF49503">
    <property type="entry name" value="Cupredoxins"/>
    <property type="match status" value="1"/>
</dbReference>
<reference evidence="4" key="4">
    <citation type="journal article" date="2015" name="G3 (Bethesda)">
        <title>Genome sequences of three phytopathogenic species of the Magnaporthaceae family of fungi.</title>
        <authorList>
            <person name="Okagaki L.H."/>
            <person name="Nunes C.C."/>
            <person name="Sailsbery J."/>
            <person name="Clay B."/>
            <person name="Brown D."/>
            <person name="John T."/>
            <person name="Oh Y."/>
            <person name="Young N."/>
            <person name="Fitzgerald M."/>
            <person name="Haas B.J."/>
            <person name="Zeng Q."/>
            <person name="Young S."/>
            <person name="Adiconis X."/>
            <person name="Fan L."/>
            <person name="Levin J.Z."/>
            <person name="Mitchell T.K."/>
            <person name="Okubara P.A."/>
            <person name="Farman M.L."/>
            <person name="Kohn L.M."/>
            <person name="Birren B."/>
            <person name="Ma L.-J."/>
            <person name="Dean R.A."/>
        </authorList>
    </citation>
    <scope>NUCLEOTIDE SEQUENCE</scope>
    <source>
        <strain evidence="4">R3-111a-1</strain>
    </source>
</reference>
<dbReference type="Proteomes" id="UP000006039">
    <property type="component" value="Unassembled WGS sequence"/>
</dbReference>
<dbReference type="Gene3D" id="2.60.40.420">
    <property type="entry name" value="Cupredoxins - blue copper proteins"/>
    <property type="match status" value="1"/>
</dbReference>
<dbReference type="GeneID" id="20349496"/>
<feature type="signal peptide" evidence="2">
    <location>
        <begin position="1"/>
        <end position="19"/>
    </location>
</feature>
<dbReference type="VEuPathDB" id="FungiDB:GGTG_09038"/>
<sequence length="230" mass="23029">MFSLCKVLVASTLALQAAAKTIQIDVGKNGLRFSPNVTEAAKGDVLEFHFFAVNHSVVEGRFDAPCRPARESAIFSGFTGPIQAGQEGPNVFQVTVNDTKPLVFYCSQNTGFHCARGMYAVVNPGPAPQSIEGYGAGIRGNLTAVSPPGGPRGGVLSARAGNGTVSTTASTPAPTDGSNPTSSSSGAGAGATTTPTGSTPQTTSRPGAGASFQAPVGGMLGAVLAAALML</sequence>
<feature type="region of interest" description="Disordered" evidence="1">
    <location>
        <begin position="145"/>
        <end position="210"/>
    </location>
</feature>
<evidence type="ECO:0000313" key="4">
    <source>
        <dbReference type="EnsemblFungi" id="EJT72171"/>
    </source>
</evidence>
<reference evidence="3" key="2">
    <citation type="submission" date="2010-07" db="EMBL/GenBank/DDBJ databases">
        <authorList>
            <consortium name="The Broad Institute Genome Sequencing Platform"/>
            <consortium name="Broad Institute Genome Sequencing Center for Infectious Disease"/>
            <person name="Ma L.-J."/>
            <person name="Dead R."/>
            <person name="Young S."/>
            <person name="Zeng Q."/>
            <person name="Koehrsen M."/>
            <person name="Alvarado L."/>
            <person name="Berlin A."/>
            <person name="Chapman S.B."/>
            <person name="Chen Z."/>
            <person name="Freedman E."/>
            <person name="Gellesch M."/>
            <person name="Goldberg J."/>
            <person name="Griggs A."/>
            <person name="Gujja S."/>
            <person name="Heilman E.R."/>
            <person name="Heiman D."/>
            <person name="Hepburn T."/>
            <person name="Howarth C."/>
            <person name="Jen D."/>
            <person name="Larson L."/>
            <person name="Mehta T."/>
            <person name="Neiman D."/>
            <person name="Pearson M."/>
            <person name="Roberts A."/>
            <person name="Saif S."/>
            <person name="Shea T."/>
            <person name="Shenoy N."/>
            <person name="Sisk P."/>
            <person name="Stolte C."/>
            <person name="Sykes S."/>
            <person name="Walk T."/>
            <person name="White J."/>
            <person name="Yandava C."/>
            <person name="Haas B."/>
            <person name="Nusbaum C."/>
            <person name="Birren B."/>
        </authorList>
    </citation>
    <scope>NUCLEOTIDE SEQUENCE</scope>
    <source>
        <strain evidence="3">R3-111a-1</strain>
    </source>
</reference>
<evidence type="ECO:0008006" key="6">
    <source>
        <dbReference type="Google" id="ProtNLM"/>
    </source>
</evidence>
<dbReference type="HOGENOM" id="CLU_053381_4_2_1"/>
<keyword evidence="5" id="KW-1185">Reference proteome</keyword>
<dbReference type="CDD" id="cd00920">
    <property type="entry name" value="Cupredoxin"/>
    <property type="match status" value="1"/>
</dbReference>
<dbReference type="PANTHER" id="PTHR34883">
    <property type="entry name" value="SERINE-RICH PROTEIN, PUTATIVE-RELATED-RELATED"/>
    <property type="match status" value="1"/>
</dbReference>
<evidence type="ECO:0000256" key="1">
    <source>
        <dbReference type="SAM" id="MobiDB-lite"/>
    </source>
</evidence>
<evidence type="ECO:0000256" key="2">
    <source>
        <dbReference type="SAM" id="SignalP"/>
    </source>
</evidence>
<feature type="chain" id="PRO_5015094967" description="Extracellular serine-rich protein" evidence="2">
    <location>
        <begin position="20"/>
        <end position="230"/>
    </location>
</feature>
<dbReference type="PANTHER" id="PTHR34883:SF15">
    <property type="entry name" value="EXTRACELLULAR SERINE-RICH PROTEIN"/>
    <property type="match status" value="1"/>
</dbReference>
<evidence type="ECO:0000313" key="5">
    <source>
        <dbReference type="Proteomes" id="UP000006039"/>
    </source>
</evidence>
<organism evidence="3">
    <name type="scientific">Gaeumannomyces tritici (strain R3-111a-1)</name>
    <name type="common">Wheat and barley take-all root rot fungus</name>
    <name type="synonym">Gaeumannomyces graminis var. tritici</name>
    <dbReference type="NCBI Taxonomy" id="644352"/>
    <lineage>
        <taxon>Eukaryota</taxon>
        <taxon>Fungi</taxon>
        <taxon>Dikarya</taxon>
        <taxon>Ascomycota</taxon>
        <taxon>Pezizomycotina</taxon>
        <taxon>Sordariomycetes</taxon>
        <taxon>Sordariomycetidae</taxon>
        <taxon>Magnaporthales</taxon>
        <taxon>Magnaporthaceae</taxon>
        <taxon>Gaeumannomyces</taxon>
    </lineage>
</organism>
<gene>
    <name evidence="4" type="primary">20349496</name>
    <name evidence="3" type="ORF">GGTG_09038</name>
</gene>
<dbReference type="OrthoDB" id="2331100at2759"/>
<keyword evidence="2" id="KW-0732">Signal</keyword>
<feature type="compositionally biased region" description="Low complexity" evidence="1">
    <location>
        <begin position="166"/>
        <end position="207"/>
    </location>
</feature>
<dbReference type="InterPro" id="IPR008972">
    <property type="entry name" value="Cupredoxin"/>
</dbReference>
<dbReference type="AlphaFoldDB" id="J3P697"/>
<reference evidence="4" key="5">
    <citation type="submission" date="2018-04" db="UniProtKB">
        <authorList>
            <consortium name="EnsemblFungi"/>
        </authorList>
    </citation>
    <scope>IDENTIFICATION</scope>
    <source>
        <strain evidence="4">R3-111a-1</strain>
    </source>
</reference>
<reference evidence="3" key="3">
    <citation type="submission" date="2010-09" db="EMBL/GenBank/DDBJ databases">
        <title>Annotation of Gaeumannomyces graminis var. tritici R3-111a-1.</title>
        <authorList>
            <consortium name="The Broad Institute Genome Sequencing Platform"/>
            <person name="Ma L.-J."/>
            <person name="Dead R."/>
            <person name="Young S.K."/>
            <person name="Zeng Q."/>
            <person name="Gargeya S."/>
            <person name="Fitzgerald M."/>
            <person name="Haas B."/>
            <person name="Abouelleil A."/>
            <person name="Alvarado L."/>
            <person name="Arachchi H.M."/>
            <person name="Berlin A."/>
            <person name="Brown A."/>
            <person name="Chapman S.B."/>
            <person name="Chen Z."/>
            <person name="Dunbar C."/>
            <person name="Freedman E."/>
            <person name="Gearin G."/>
            <person name="Gellesch M."/>
            <person name="Goldberg J."/>
            <person name="Griggs A."/>
            <person name="Gujja S."/>
            <person name="Heiman D."/>
            <person name="Howarth C."/>
            <person name="Larson L."/>
            <person name="Lui A."/>
            <person name="MacDonald P.J.P."/>
            <person name="Mehta T."/>
            <person name="Montmayeur A."/>
            <person name="Murphy C."/>
            <person name="Neiman D."/>
            <person name="Pearson M."/>
            <person name="Priest M."/>
            <person name="Roberts A."/>
            <person name="Saif S."/>
            <person name="Shea T."/>
            <person name="Shenoy N."/>
            <person name="Sisk P."/>
            <person name="Stolte C."/>
            <person name="Sykes S."/>
            <person name="Yandava C."/>
            <person name="Wortman J."/>
            <person name="Nusbaum C."/>
            <person name="Birren B."/>
        </authorList>
    </citation>
    <scope>NUCLEOTIDE SEQUENCE</scope>
    <source>
        <strain evidence="3">R3-111a-1</strain>
    </source>
</reference>
<dbReference type="EMBL" id="GL385399">
    <property type="protein sequence ID" value="EJT72171.1"/>
    <property type="molecule type" value="Genomic_DNA"/>
</dbReference>
<protein>
    <recommendedName>
        <fullName evidence="6">Extracellular serine-rich protein</fullName>
    </recommendedName>
</protein>
<dbReference type="STRING" id="644352.J3P697"/>
<dbReference type="eggNOG" id="ENOG502S40X">
    <property type="taxonomic scope" value="Eukaryota"/>
</dbReference>
<dbReference type="EnsemblFungi" id="EJT72171">
    <property type="protein sequence ID" value="EJT72171"/>
    <property type="gene ID" value="GGTG_09038"/>
</dbReference>
<reference evidence="5" key="1">
    <citation type="submission" date="2010-07" db="EMBL/GenBank/DDBJ databases">
        <title>The genome sequence of Gaeumannomyces graminis var. tritici strain R3-111a-1.</title>
        <authorList>
            <consortium name="The Broad Institute Genome Sequencing Platform"/>
            <person name="Ma L.-J."/>
            <person name="Dead R."/>
            <person name="Young S."/>
            <person name="Zeng Q."/>
            <person name="Koehrsen M."/>
            <person name="Alvarado L."/>
            <person name="Berlin A."/>
            <person name="Chapman S.B."/>
            <person name="Chen Z."/>
            <person name="Freedman E."/>
            <person name="Gellesch M."/>
            <person name="Goldberg J."/>
            <person name="Griggs A."/>
            <person name="Gujja S."/>
            <person name="Heilman E.R."/>
            <person name="Heiman D."/>
            <person name="Hepburn T."/>
            <person name="Howarth C."/>
            <person name="Jen D."/>
            <person name="Larson L."/>
            <person name="Mehta T."/>
            <person name="Neiman D."/>
            <person name="Pearson M."/>
            <person name="Roberts A."/>
            <person name="Saif S."/>
            <person name="Shea T."/>
            <person name="Shenoy N."/>
            <person name="Sisk P."/>
            <person name="Stolte C."/>
            <person name="Sykes S."/>
            <person name="Walk T."/>
            <person name="White J."/>
            <person name="Yandava C."/>
            <person name="Haas B."/>
            <person name="Nusbaum C."/>
            <person name="Birren B."/>
        </authorList>
    </citation>
    <scope>NUCLEOTIDE SEQUENCE [LARGE SCALE GENOMIC DNA]</scope>
    <source>
        <strain evidence="5">R3-111a-1</strain>
    </source>
</reference>
<accession>J3P697</accession>
<dbReference type="InterPro" id="IPR052953">
    <property type="entry name" value="Ser-rich/MCO-related"/>
</dbReference>
<evidence type="ECO:0000313" key="3">
    <source>
        <dbReference type="EMBL" id="EJT72171.1"/>
    </source>
</evidence>